<sequence length="353" mass="38778">MRREDLLQVLLVRFVDPNREEQDWLMIAALFYSLTRLFLSAQRVERLYYKYLQMHGSCAAMKAACKGYEAEVEERLRQRVAGGSSPVASMAMGGRHLSISSPTTSRGAGMLTPSAPAGVAVYSSSGSAECGSLANLFLPSPKGGGRGVDDGSFAGGAALRHLTPEQREHWHRLRQEPISPDVLIALVQRFSLVEGAGVFLAPVHPSTIMEFNGARSGPYGTVVMHPLSLMCIKRRILASRRDYEPRQPEKRASVTEMTVDGGNLTTRKRGRVTAASVVERNESMRKKVSRESGDDDAGVIRTLQELEQAVWHIAANCVVFNAPESYYPFTARTFALACAGIIEEYCMQHLRGA</sequence>
<dbReference type="SUPFAM" id="SSF47370">
    <property type="entry name" value="Bromodomain"/>
    <property type="match status" value="1"/>
</dbReference>
<dbReference type="VEuPathDB" id="TriTrypDB:Tc_MARK_5708"/>
<dbReference type="AlphaFoldDB" id="A0A2V2WMJ0"/>
<organism evidence="2 3">
    <name type="scientific">Trypanosoma cruzi</name>
    <dbReference type="NCBI Taxonomy" id="5693"/>
    <lineage>
        <taxon>Eukaryota</taxon>
        <taxon>Discoba</taxon>
        <taxon>Euglenozoa</taxon>
        <taxon>Kinetoplastea</taxon>
        <taxon>Metakinetoplastina</taxon>
        <taxon>Trypanosomatida</taxon>
        <taxon>Trypanosomatidae</taxon>
        <taxon>Trypanosoma</taxon>
        <taxon>Schizotrypanum</taxon>
    </lineage>
</organism>
<dbReference type="EMBL" id="PRFC01000078">
    <property type="protein sequence ID" value="PWV09485.1"/>
    <property type="molecule type" value="Genomic_DNA"/>
</dbReference>
<comment type="caution">
    <text evidence="2">The sequence shown here is derived from an EMBL/GenBank/DDBJ whole genome shotgun (WGS) entry which is preliminary data.</text>
</comment>
<dbReference type="OMA" id="VWHITAN"/>
<dbReference type="VEuPathDB" id="TriTrypDB:TcCL_ESM12254"/>
<name>A0A2V2WMJ0_TRYCR</name>
<dbReference type="VEuPathDB" id="TriTrypDB:C4B63_41g80"/>
<dbReference type="VEuPathDB" id="TriTrypDB:BCY84_19389"/>
<dbReference type="VEuPathDB" id="TriTrypDB:TcG_07547"/>
<dbReference type="VEuPathDB" id="TriTrypDB:C3747_78g200"/>
<reference evidence="2 3" key="1">
    <citation type="journal article" date="2018" name="Microb. Genom.">
        <title>Expanding an expanded genome: long-read sequencing of Trypanosoma cruzi.</title>
        <authorList>
            <person name="Berna L."/>
            <person name="Rodriguez M."/>
            <person name="Chiribao M.L."/>
            <person name="Parodi-Talice A."/>
            <person name="Pita S."/>
            <person name="Rijo G."/>
            <person name="Alvarez-Valin F."/>
            <person name="Robello C."/>
        </authorList>
    </citation>
    <scope>NUCLEOTIDE SEQUENCE [LARGE SCALE GENOMIC DNA]</scope>
    <source>
        <strain evidence="2 3">TCC</strain>
    </source>
</reference>
<protein>
    <submittedName>
        <fullName evidence="2">Uncharacterized protein</fullName>
    </submittedName>
</protein>
<dbReference type="OrthoDB" id="251777at2759"/>
<proteinExistence type="predicted"/>
<evidence type="ECO:0000313" key="3">
    <source>
        <dbReference type="Proteomes" id="UP000246078"/>
    </source>
</evidence>
<dbReference type="Proteomes" id="UP000246078">
    <property type="component" value="Unassembled WGS sequence"/>
</dbReference>
<dbReference type="Gene3D" id="1.20.920.10">
    <property type="entry name" value="Bromodomain-like"/>
    <property type="match status" value="1"/>
</dbReference>
<evidence type="ECO:0000256" key="1">
    <source>
        <dbReference type="ARBA" id="ARBA00023117"/>
    </source>
</evidence>
<dbReference type="VEuPathDB" id="TriTrypDB:ECC02_002361"/>
<gene>
    <name evidence="2" type="ORF">C3747_78g200</name>
</gene>
<evidence type="ECO:0000313" key="2">
    <source>
        <dbReference type="EMBL" id="PWV09485.1"/>
    </source>
</evidence>
<keyword evidence="1" id="KW-0103">Bromodomain</keyword>
<accession>A0A2V2WMJ0</accession>
<dbReference type="VEuPathDB" id="TriTrypDB:TcCLB.510889.330"/>
<dbReference type="VEuPathDB" id="TriTrypDB:TcBrA4_0067750"/>
<dbReference type="VEuPathDB" id="TriTrypDB:TcCLB.506529.660"/>
<dbReference type="InterPro" id="IPR036427">
    <property type="entry name" value="Bromodomain-like_sf"/>
</dbReference>